<reference evidence="1 2" key="1">
    <citation type="submission" date="2019-05" db="EMBL/GenBank/DDBJ databases">
        <title>Another draft genome of Portunus trituberculatus and its Hox gene families provides insights of decapod evolution.</title>
        <authorList>
            <person name="Jeong J.-H."/>
            <person name="Song I."/>
            <person name="Kim S."/>
            <person name="Choi T."/>
            <person name="Kim D."/>
            <person name="Ryu S."/>
            <person name="Kim W."/>
        </authorList>
    </citation>
    <scope>NUCLEOTIDE SEQUENCE [LARGE SCALE GENOMIC DNA]</scope>
    <source>
        <tissue evidence="1">Muscle</tissue>
    </source>
</reference>
<sequence length="74" mass="8283">MFENMVQGELGVHSPWCLSPQLLDWHCCNVTFVYGVVWAVAPRDPLFTMLRGGNSSIPVPQQWSVTSMSSPQQC</sequence>
<evidence type="ECO:0000313" key="1">
    <source>
        <dbReference type="EMBL" id="MPC16937.1"/>
    </source>
</evidence>
<name>A0A5B7D6W0_PORTR</name>
<dbReference type="EMBL" id="VSRR010000550">
    <property type="protein sequence ID" value="MPC16937.1"/>
    <property type="molecule type" value="Genomic_DNA"/>
</dbReference>
<gene>
    <name evidence="1" type="ORF">E2C01_009779</name>
</gene>
<keyword evidence="2" id="KW-1185">Reference proteome</keyword>
<comment type="caution">
    <text evidence="1">The sequence shown here is derived from an EMBL/GenBank/DDBJ whole genome shotgun (WGS) entry which is preliminary data.</text>
</comment>
<protein>
    <submittedName>
        <fullName evidence="1">Uncharacterized protein</fullName>
    </submittedName>
</protein>
<dbReference type="Proteomes" id="UP000324222">
    <property type="component" value="Unassembled WGS sequence"/>
</dbReference>
<dbReference type="AlphaFoldDB" id="A0A5B7D6W0"/>
<organism evidence="1 2">
    <name type="scientific">Portunus trituberculatus</name>
    <name type="common">Swimming crab</name>
    <name type="synonym">Neptunus trituberculatus</name>
    <dbReference type="NCBI Taxonomy" id="210409"/>
    <lineage>
        <taxon>Eukaryota</taxon>
        <taxon>Metazoa</taxon>
        <taxon>Ecdysozoa</taxon>
        <taxon>Arthropoda</taxon>
        <taxon>Crustacea</taxon>
        <taxon>Multicrustacea</taxon>
        <taxon>Malacostraca</taxon>
        <taxon>Eumalacostraca</taxon>
        <taxon>Eucarida</taxon>
        <taxon>Decapoda</taxon>
        <taxon>Pleocyemata</taxon>
        <taxon>Brachyura</taxon>
        <taxon>Eubrachyura</taxon>
        <taxon>Portunoidea</taxon>
        <taxon>Portunidae</taxon>
        <taxon>Portuninae</taxon>
        <taxon>Portunus</taxon>
    </lineage>
</organism>
<evidence type="ECO:0000313" key="2">
    <source>
        <dbReference type="Proteomes" id="UP000324222"/>
    </source>
</evidence>
<accession>A0A5B7D6W0</accession>
<proteinExistence type="predicted"/>